<dbReference type="InterPro" id="IPR036250">
    <property type="entry name" value="AcylCo_DH-like_C"/>
</dbReference>
<evidence type="ECO:0000313" key="8">
    <source>
        <dbReference type="EMBL" id="OQO93682.1"/>
    </source>
</evidence>
<comment type="similarity">
    <text evidence="2">Belongs to the acyl-CoA dehydrogenase family.</text>
</comment>
<dbReference type="InterPro" id="IPR046373">
    <property type="entry name" value="Acyl-CoA_Oxase/DH_mid-dom_sf"/>
</dbReference>
<dbReference type="Pfam" id="PF02771">
    <property type="entry name" value="Acyl-CoA_dh_N"/>
    <property type="match status" value="1"/>
</dbReference>
<dbReference type="Gene3D" id="1.20.140.10">
    <property type="entry name" value="Butyryl-CoA Dehydrogenase, subunit A, domain 3"/>
    <property type="match status" value="1"/>
</dbReference>
<dbReference type="InterPro" id="IPR009075">
    <property type="entry name" value="AcylCo_DH/oxidase_C"/>
</dbReference>
<organism evidence="8 9">
    <name type="scientific">Saccharomonospora piscinae</name>
    <dbReference type="NCBI Taxonomy" id="687388"/>
    <lineage>
        <taxon>Bacteria</taxon>
        <taxon>Bacillati</taxon>
        <taxon>Actinomycetota</taxon>
        <taxon>Actinomycetes</taxon>
        <taxon>Pseudonocardiales</taxon>
        <taxon>Pseudonocardiaceae</taxon>
        <taxon>Saccharomonospora</taxon>
    </lineage>
</organism>
<evidence type="ECO:0000259" key="6">
    <source>
        <dbReference type="Pfam" id="PF00441"/>
    </source>
</evidence>
<dbReference type="STRING" id="1962155.B1813_03845"/>
<dbReference type="AlphaFoldDB" id="A0A1V9A977"/>
<feature type="domain" description="Acyl-CoA dehydrogenase/oxidase N-terminal" evidence="7">
    <location>
        <begin position="11"/>
        <end position="102"/>
    </location>
</feature>
<dbReference type="SUPFAM" id="SSF56645">
    <property type="entry name" value="Acyl-CoA dehydrogenase NM domain-like"/>
    <property type="match status" value="1"/>
</dbReference>
<proteinExistence type="inferred from homology"/>
<gene>
    <name evidence="8" type="ORF">B1813_03845</name>
</gene>
<dbReference type="SUPFAM" id="SSF47203">
    <property type="entry name" value="Acyl-CoA dehydrogenase C-terminal domain-like"/>
    <property type="match status" value="1"/>
</dbReference>
<name>A0A1V9A977_SACPI</name>
<feature type="domain" description="Acyl-CoA dehydrogenase/oxidase C-terminal" evidence="6">
    <location>
        <begin position="236"/>
        <end position="377"/>
    </location>
</feature>
<dbReference type="Proteomes" id="UP000192591">
    <property type="component" value="Unassembled WGS sequence"/>
</dbReference>
<reference evidence="8 9" key="1">
    <citation type="submission" date="2017-02" db="EMBL/GenBank/DDBJ databases">
        <title>Draft genome of Saccharomonospora sp. 154.</title>
        <authorList>
            <person name="Alonso-Carmona G.S."/>
            <person name="De La Haba R."/>
            <person name="Vera-Gargallo B."/>
            <person name="Sandoval-Trujillo A.H."/>
            <person name="Ramirez-Duran N."/>
            <person name="Ventosa A."/>
        </authorList>
    </citation>
    <scope>NUCLEOTIDE SEQUENCE [LARGE SCALE GENOMIC DNA]</scope>
    <source>
        <strain evidence="8 9">LRS4.154</strain>
    </source>
</reference>
<keyword evidence="9" id="KW-1185">Reference proteome</keyword>
<evidence type="ECO:0000256" key="2">
    <source>
        <dbReference type="ARBA" id="ARBA00009347"/>
    </source>
</evidence>
<dbReference type="InterPro" id="IPR013786">
    <property type="entry name" value="AcylCoA_DH/ox_N"/>
</dbReference>
<dbReference type="InterPro" id="IPR009100">
    <property type="entry name" value="AcylCoA_DH/oxidase_NM_dom_sf"/>
</dbReference>
<comment type="caution">
    <text evidence="8">The sequence shown here is derived from an EMBL/GenBank/DDBJ whole genome shotgun (WGS) entry which is preliminary data.</text>
</comment>
<dbReference type="GO" id="GO:0003995">
    <property type="term" value="F:acyl-CoA dehydrogenase activity"/>
    <property type="evidence" value="ECO:0007669"/>
    <property type="project" value="TreeGrafter"/>
</dbReference>
<sequence>MSTPDLLYSDVEDDLRATVRDLVRDHCPPDSLIARADSAEPYDLALWRTLAADLGLAGLAVPEASGGQGASAREVALVLEELGRGLAPVPFLGSAVLATSVLSRVAAAEPGEHPTALLRRLADGSATGALAVSLATLPDAEFPTTVNAESLGDAIVLDGAVTTVADASVADELVVPAVGPDGPGLYAVAAGAHGVTVSEAVSFDLTRRVGDVALRRAPARVLATGETARTALREGLLTAAGLLASEQLGVAQWCLDTTVAYVKQRHQFGRPVGSFQAVKHRLADVWLSLVGARAAARYAADVLAPPEAFEPGSDVEVAVAVAQSSCAVLAVQAAEEAVQLHGGIGMTWEHPVHLYLKRAKADELALGTPARHRAALATPANLPPPP</sequence>
<comment type="cofactor">
    <cofactor evidence="1">
        <name>FAD</name>
        <dbReference type="ChEBI" id="CHEBI:57692"/>
    </cofactor>
</comment>
<evidence type="ECO:0000256" key="3">
    <source>
        <dbReference type="ARBA" id="ARBA00022630"/>
    </source>
</evidence>
<evidence type="ECO:0000313" key="9">
    <source>
        <dbReference type="Proteomes" id="UP000192591"/>
    </source>
</evidence>
<keyword evidence="3" id="KW-0285">Flavoprotein</keyword>
<dbReference type="GO" id="GO:0050660">
    <property type="term" value="F:flavin adenine dinucleotide binding"/>
    <property type="evidence" value="ECO:0007669"/>
    <property type="project" value="InterPro"/>
</dbReference>
<accession>A0A1V9A977</accession>
<evidence type="ECO:0000256" key="5">
    <source>
        <dbReference type="ARBA" id="ARBA00023002"/>
    </source>
</evidence>
<dbReference type="Gene3D" id="2.40.110.10">
    <property type="entry name" value="Butyryl-CoA Dehydrogenase, subunit A, domain 2"/>
    <property type="match status" value="1"/>
</dbReference>
<dbReference type="RefSeq" id="WP_081190634.1">
    <property type="nucleotide sequence ID" value="NZ_MWIH01000003.1"/>
</dbReference>
<dbReference type="PANTHER" id="PTHR43884:SF20">
    <property type="entry name" value="ACYL-COA DEHYDROGENASE FADE28"/>
    <property type="match status" value="1"/>
</dbReference>
<protein>
    <submittedName>
        <fullName evidence="8">Acyl-CoA dehydrogenase</fullName>
    </submittedName>
</protein>
<dbReference type="Gene3D" id="1.10.540.10">
    <property type="entry name" value="Acyl-CoA dehydrogenase/oxidase, N-terminal domain"/>
    <property type="match status" value="1"/>
</dbReference>
<keyword evidence="4" id="KW-0274">FAD</keyword>
<keyword evidence="5" id="KW-0560">Oxidoreductase</keyword>
<evidence type="ECO:0000256" key="1">
    <source>
        <dbReference type="ARBA" id="ARBA00001974"/>
    </source>
</evidence>
<dbReference type="InterPro" id="IPR037069">
    <property type="entry name" value="AcylCoA_DH/ox_N_sf"/>
</dbReference>
<evidence type="ECO:0000256" key="4">
    <source>
        <dbReference type="ARBA" id="ARBA00022827"/>
    </source>
</evidence>
<evidence type="ECO:0000259" key="7">
    <source>
        <dbReference type="Pfam" id="PF02771"/>
    </source>
</evidence>
<dbReference type="EMBL" id="MWIH01000003">
    <property type="protein sequence ID" value="OQO93682.1"/>
    <property type="molecule type" value="Genomic_DNA"/>
</dbReference>
<dbReference type="PANTHER" id="PTHR43884">
    <property type="entry name" value="ACYL-COA DEHYDROGENASE"/>
    <property type="match status" value="1"/>
</dbReference>
<dbReference type="Pfam" id="PF00441">
    <property type="entry name" value="Acyl-CoA_dh_1"/>
    <property type="match status" value="1"/>
</dbReference>